<keyword evidence="2" id="KW-1185">Reference proteome</keyword>
<dbReference type="Proteomes" id="UP000199202">
    <property type="component" value="Unassembled WGS sequence"/>
</dbReference>
<evidence type="ECO:0000313" key="1">
    <source>
        <dbReference type="EMBL" id="SDM60803.1"/>
    </source>
</evidence>
<accession>A0A1G9ULS4</accession>
<protein>
    <submittedName>
        <fullName evidence="1">Uncharacterized protein</fullName>
    </submittedName>
</protein>
<name>A0A1G9ULS4_9ACTN</name>
<gene>
    <name evidence="1" type="ORF">SAMN05421869_14913</name>
</gene>
<reference evidence="1 2" key="1">
    <citation type="submission" date="2016-10" db="EMBL/GenBank/DDBJ databases">
        <authorList>
            <person name="de Groot N.N."/>
        </authorList>
    </citation>
    <scope>NUCLEOTIDE SEQUENCE [LARGE SCALE GENOMIC DNA]</scope>
    <source>
        <strain evidence="1 2">CGMCC 4.6533</strain>
    </source>
</reference>
<dbReference type="EMBL" id="FNDJ01000049">
    <property type="protein sequence ID" value="SDM60803.1"/>
    <property type="molecule type" value="Genomic_DNA"/>
</dbReference>
<evidence type="ECO:0000313" key="2">
    <source>
        <dbReference type="Proteomes" id="UP000199202"/>
    </source>
</evidence>
<proteinExistence type="predicted"/>
<dbReference type="AlphaFoldDB" id="A0A1G9ULS4"/>
<sequence>MTVVTHDDDFPWIYNPYWDKPEPPIPFQKVSGYEWVYPDKTDSDGNYIWAKDNSDD</sequence>
<dbReference type="RefSeq" id="WP_176993879.1">
    <property type="nucleotide sequence ID" value="NZ_FNDJ01000049.1"/>
</dbReference>
<organism evidence="1 2">
    <name type="scientific">Nonomuraea jiangxiensis</name>
    <dbReference type="NCBI Taxonomy" id="633440"/>
    <lineage>
        <taxon>Bacteria</taxon>
        <taxon>Bacillati</taxon>
        <taxon>Actinomycetota</taxon>
        <taxon>Actinomycetes</taxon>
        <taxon>Streptosporangiales</taxon>
        <taxon>Streptosporangiaceae</taxon>
        <taxon>Nonomuraea</taxon>
    </lineage>
</organism>